<keyword evidence="1" id="KW-0812">Transmembrane</keyword>
<feature type="transmembrane region" description="Helical" evidence="1">
    <location>
        <begin position="61"/>
        <end position="85"/>
    </location>
</feature>
<evidence type="ECO:0000259" key="2">
    <source>
        <dbReference type="PROSITE" id="PS50850"/>
    </source>
</evidence>
<dbReference type="InterPro" id="IPR036259">
    <property type="entry name" value="MFS_trans_sf"/>
</dbReference>
<gene>
    <name evidence="3" type="ORF">R6Y96_03845</name>
</gene>
<keyword evidence="1" id="KW-1133">Transmembrane helix</keyword>
<dbReference type="PROSITE" id="PS50850">
    <property type="entry name" value="MFS"/>
    <property type="match status" value="1"/>
</dbReference>
<feature type="domain" description="Major facilitator superfamily (MFS) profile" evidence="2">
    <location>
        <begin position="19"/>
        <end position="91"/>
    </location>
</feature>
<accession>A0AAX4FX64</accession>
<dbReference type="EMBL" id="CP137642">
    <property type="protein sequence ID" value="WOX58380.1"/>
    <property type="molecule type" value="Genomic_DNA"/>
</dbReference>
<dbReference type="InterPro" id="IPR020846">
    <property type="entry name" value="MFS_dom"/>
</dbReference>
<keyword evidence="4" id="KW-1185">Reference proteome</keyword>
<evidence type="ECO:0000256" key="1">
    <source>
        <dbReference type="SAM" id="Phobius"/>
    </source>
</evidence>
<dbReference type="AlphaFoldDB" id="A0AAX4FX64"/>
<reference evidence="3 4" key="1">
    <citation type="submission" date="2023-10" db="EMBL/GenBank/DDBJ databases">
        <title>The complete genome sequence of Methanoculleus receptaculi DSM 18860.</title>
        <authorList>
            <person name="Lai S.-J."/>
            <person name="You Y.-T."/>
            <person name="Chen S.-C."/>
        </authorList>
    </citation>
    <scope>NUCLEOTIDE SEQUENCE [LARGE SCALE GENOMIC DNA]</scope>
    <source>
        <strain evidence="3 4">DSM 18860</strain>
    </source>
</reference>
<name>A0AAX4FX64_9EURY</name>
<evidence type="ECO:0000313" key="3">
    <source>
        <dbReference type="EMBL" id="WOX58380.1"/>
    </source>
</evidence>
<evidence type="ECO:0000313" key="4">
    <source>
        <dbReference type="Proteomes" id="UP001305652"/>
    </source>
</evidence>
<dbReference type="SUPFAM" id="SSF103473">
    <property type="entry name" value="MFS general substrate transporter"/>
    <property type="match status" value="1"/>
</dbReference>
<keyword evidence="1" id="KW-0472">Membrane</keyword>
<dbReference type="Proteomes" id="UP001305652">
    <property type="component" value="Chromosome"/>
</dbReference>
<organism evidence="3 4">
    <name type="scientific">Methanoculleus receptaculi</name>
    <dbReference type="NCBI Taxonomy" id="394967"/>
    <lineage>
        <taxon>Archaea</taxon>
        <taxon>Methanobacteriati</taxon>
        <taxon>Methanobacteriota</taxon>
        <taxon>Stenosarchaea group</taxon>
        <taxon>Methanomicrobia</taxon>
        <taxon>Methanomicrobiales</taxon>
        <taxon>Methanomicrobiaceae</taxon>
        <taxon>Methanoculleus</taxon>
    </lineage>
</organism>
<dbReference type="GeneID" id="85732260"/>
<dbReference type="KEGG" id="mrc:R6Y96_03845"/>
<dbReference type="RefSeq" id="WP_318622200.1">
    <property type="nucleotide sequence ID" value="NZ_CP137642.1"/>
</dbReference>
<protein>
    <recommendedName>
        <fullName evidence="2">Major facilitator superfamily (MFS) profile domain-containing protein</fullName>
    </recommendedName>
</protein>
<dbReference type="GO" id="GO:0022857">
    <property type="term" value="F:transmembrane transporter activity"/>
    <property type="evidence" value="ECO:0007669"/>
    <property type="project" value="InterPro"/>
</dbReference>
<sequence length="91" mass="9496">MPRQSTPMPAPVAVQRRTVLIIATLAAFLTPFMSSAVNIALPSIAAEFDLDAVSLSLVASSYLFATVIFLAFAALCTPGILASLARGSVRD</sequence>
<dbReference type="Gene3D" id="1.20.1250.20">
    <property type="entry name" value="MFS general substrate transporter like domains"/>
    <property type="match status" value="1"/>
</dbReference>
<proteinExistence type="predicted"/>